<gene>
    <name evidence="8" type="primary">LOC110791055</name>
</gene>
<reference evidence="8" key="2">
    <citation type="submission" date="2025-08" db="UniProtKB">
        <authorList>
            <consortium name="RefSeq"/>
        </authorList>
    </citation>
    <scope>IDENTIFICATION</scope>
    <source>
        <tissue evidence="8">Leaf</tissue>
    </source>
</reference>
<feature type="region of interest" description="Disordered" evidence="5">
    <location>
        <begin position="25"/>
        <end position="66"/>
    </location>
</feature>
<dbReference type="InterPro" id="IPR006571">
    <property type="entry name" value="TLDc_dom"/>
</dbReference>
<feature type="compositionally biased region" description="Acidic residues" evidence="5">
    <location>
        <begin position="39"/>
        <end position="49"/>
    </location>
</feature>
<evidence type="ECO:0000256" key="3">
    <source>
        <dbReference type="ARBA" id="ARBA00023128"/>
    </source>
</evidence>
<evidence type="ECO:0000313" key="7">
    <source>
        <dbReference type="Proteomes" id="UP000813463"/>
    </source>
</evidence>
<dbReference type="GO" id="GO:0005739">
    <property type="term" value="C:mitochondrion"/>
    <property type="evidence" value="ECO:0007669"/>
    <property type="project" value="UniProtKB-SubCell"/>
</dbReference>
<evidence type="ECO:0000256" key="2">
    <source>
        <dbReference type="ARBA" id="ARBA00009540"/>
    </source>
</evidence>
<dbReference type="PROSITE" id="PS51886">
    <property type="entry name" value="TLDC"/>
    <property type="match status" value="1"/>
</dbReference>
<reference evidence="7" key="1">
    <citation type="journal article" date="2021" name="Nat. Commun.">
        <title>Genomic analyses provide insights into spinach domestication and the genetic basis of agronomic traits.</title>
        <authorList>
            <person name="Cai X."/>
            <person name="Sun X."/>
            <person name="Xu C."/>
            <person name="Sun H."/>
            <person name="Wang X."/>
            <person name="Ge C."/>
            <person name="Zhang Z."/>
            <person name="Wang Q."/>
            <person name="Fei Z."/>
            <person name="Jiao C."/>
            <person name="Wang Q."/>
        </authorList>
    </citation>
    <scope>NUCLEOTIDE SEQUENCE [LARGE SCALE GENOMIC DNA]</scope>
    <source>
        <strain evidence="7">cv. Varoflay</strain>
    </source>
</reference>
<evidence type="ECO:0000256" key="4">
    <source>
        <dbReference type="ARBA" id="ARBA00040604"/>
    </source>
</evidence>
<name>A0A9R0IN40_SPIOL</name>
<dbReference type="AlphaFoldDB" id="A0A9R0IN40"/>
<comment type="subcellular location">
    <subcellularLocation>
        <location evidence="1">Mitochondrion</location>
    </subcellularLocation>
</comment>
<sequence length="399" mass="43698">MGKQRSLRSKAVNLFSDFTTILLNPISDKISKNPPSPSENDEMDSEESQQESICEEGSLNSVDGPDTSSFTAFLYSLLKDDYFSAEREDGQQNNDNSTNNIATVKVESEPETGAGAEIKPEPVMAEPEKVSVVKESSGKRGLISKGRQSIGKAMNYATRLAWFRSQASERTPKSEAKTDGKDGNQDGGNMSPIERTNEQILSLAELPDMSEKSLLLSEKTRIILYASLPALVKGRKWVLLYSTWRHGISLSTLYRKSLLCPGLSLLVVGDRGGAVFGGLVEAPLKPSKSRRYQGTNSTFLFTDVAGQPAIYRPTGINRYYTVCSPDFLALGGGRHFALYLDSDLLNGSSAASDTYGNSCLALSEDFAVKEVELWGFVYASKYEEILALSQNELPGICRW</sequence>
<feature type="domain" description="TLDc" evidence="6">
    <location>
        <begin position="214"/>
        <end position="377"/>
    </location>
</feature>
<keyword evidence="7" id="KW-1185">Reference proteome</keyword>
<dbReference type="KEGG" id="soe:110791055"/>
<dbReference type="PANTHER" id="PTHR23354">
    <property type="entry name" value="NUCLEOLAR PROTEIN 7/ESTROGEN RECEPTOR COACTIVATOR-RELATED"/>
    <property type="match status" value="1"/>
</dbReference>
<dbReference type="SMART" id="SM00584">
    <property type="entry name" value="TLDc"/>
    <property type="match status" value="1"/>
</dbReference>
<accession>A0A9R0IN40</accession>
<dbReference type="PANTHER" id="PTHR23354:SF62">
    <property type="entry name" value="MUSTARD, ISOFORM V"/>
    <property type="match status" value="1"/>
</dbReference>
<proteinExistence type="inferred from homology"/>
<dbReference type="GeneID" id="110791055"/>
<evidence type="ECO:0000313" key="8">
    <source>
        <dbReference type="RefSeq" id="XP_021851510.2"/>
    </source>
</evidence>
<dbReference type="RefSeq" id="XP_021851510.2">
    <property type="nucleotide sequence ID" value="XM_021995818.2"/>
</dbReference>
<evidence type="ECO:0000256" key="1">
    <source>
        <dbReference type="ARBA" id="ARBA00004173"/>
    </source>
</evidence>
<dbReference type="Pfam" id="PF07534">
    <property type="entry name" value="TLD"/>
    <property type="match status" value="1"/>
</dbReference>
<evidence type="ECO:0000259" key="6">
    <source>
        <dbReference type="PROSITE" id="PS51886"/>
    </source>
</evidence>
<feature type="compositionally biased region" description="Basic and acidic residues" evidence="5">
    <location>
        <begin position="170"/>
        <end position="184"/>
    </location>
</feature>
<dbReference type="Proteomes" id="UP000813463">
    <property type="component" value="Chromosome 3"/>
</dbReference>
<evidence type="ECO:0000256" key="5">
    <source>
        <dbReference type="SAM" id="MobiDB-lite"/>
    </source>
</evidence>
<protein>
    <recommendedName>
        <fullName evidence="4">Oxidation resistance protein 1</fullName>
    </recommendedName>
</protein>
<organism evidence="7 8">
    <name type="scientific">Spinacia oleracea</name>
    <name type="common">Spinach</name>
    <dbReference type="NCBI Taxonomy" id="3562"/>
    <lineage>
        <taxon>Eukaryota</taxon>
        <taxon>Viridiplantae</taxon>
        <taxon>Streptophyta</taxon>
        <taxon>Embryophyta</taxon>
        <taxon>Tracheophyta</taxon>
        <taxon>Spermatophyta</taxon>
        <taxon>Magnoliopsida</taxon>
        <taxon>eudicotyledons</taxon>
        <taxon>Gunneridae</taxon>
        <taxon>Pentapetalae</taxon>
        <taxon>Caryophyllales</taxon>
        <taxon>Chenopodiaceae</taxon>
        <taxon>Chenopodioideae</taxon>
        <taxon>Anserineae</taxon>
        <taxon>Spinacia</taxon>
    </lineage>
</organism>
<feature type="region of interest" description="Disordered" evidence="5">
    <location>
        <begin position="167"/>
        <end position="192"/>
    </location>
</feature>
<comment type="similarity">
    <text evidence="2">Belongs to the OXR1 family.</text>
</comment>
<keyword evidence="3" id="KW-0496">Mitochondrion</keyword>